<dbReference type="PROSITE" id="PS51568">
    <property type="entry name" value="SAM_MT43_SET2_1"/>
    <property type="match status" value="1"/>
</dbReference>
<evidence type="ECO:0000259" key="19">
    <source>
        <dbReference type="PROSITE" id="PS51215"/>
    </source>
</evidence>
<dbReference type="GO" id="GO:0005694">
    <property type="term" value="C:chromosome"/>
    <property type="evidence" value="ECO:0007669"/>
    <property type="project" value="UniProtKB-SubCell"/>
</dbReference>
<dbReference type="CDD" id="cd19172">
    <property type="entry name" value="SET_SETD2"/>
    <property type="match status" value="1"/>
</dbReference>
<dbReference type="InterPro" id="IPR003616">
    <property type="entry name" value="Post-SET_dom"/>
</dbReference>
<dbReference type="InterPro" id="IPR046341">
    <property type="entry name" value="SET_dom_sf"/>
</dbReference>
<dbReference type="PROSITE" id="PS51215">
    <property type="entry name" value="AWS"/>
    <property type="match status" value="1"/>
</dbReference>
<dbReference type="SMART" id="SM00570">
    <property type="entry name" value="AWS"/>
    <property type="match status" value="1"/>
</dbReference>
<evidence type="ECO:0000313" key="20">
    <source>
        <dbReference type="EMBL" id="ORY86078.1"/>
    </source>
</evidence>
<evidence type="ECO:0000256" key="6">
    <source>
        <dbReference type="ARBA" id="ARBA00022454"/>
    </source>
</evidence>
<feature type="compositionally biased region" description="Polar residues" evidence="16">
    <location>
        <begin position="739"/>
        <end position="748"/>
    </location>
</feature>
<evidence type="ECO:0000256" key="12">
    <source>
        <dbReference type="ARBA" id="ARBA00023163"/>
    </source>
</evidence>
<dbReference type="Pfam" id="PF08711">
    <property type="entry name" value="Med26"/>
    <property type="match status" value="1"/>
</dbReference>
<keyword evidence="8" id="KW-0489">Methyltransferase</keyword>
<dbReference type="EMBL" id="MCFI01000003">
    <property type="protein sequence ID" value="ORY86078.1"/>
    <property type="molecule type" value="Genomic_DNA"/>
</dbReference>
<accession>A0A1Y2FQ23</accession>
<dbReference type="Gene3D" id="2.170.270.10">
    <property type="entry name" value="SET domain"/>
    <property type="match status" value="1"/>
</dbReference>
<comment type="catalytic activity">
    <reaction evidence="15">
        <text>L-lysyl(36)-[histone H3] + 3 S-adenosyl-L-methionine = N(6),N(6),N(6)-trimethyl-L-lysyl(36)-[histone H3] + 3 S-adenosyl-L-homocysteine + 3 H(+)</text>
        <dbReference type="Rhea" id="RHEA:60324"/>
        <dbReference type="Rhea" id="RHEA-COMP:9785"/>
        <dbReference type="Rhea" id="RHEA-COMP:15536"/>
        <dbReference type="ChEBI" id="CHEBI:15378"/>
        <dbReference type="ChEBI" id="CHEBI:29969"/>
        <dbReference type="ChEBI" id="CHEBI:57856"/>
        <dbReference type="ChEBI" id="CHEBI:59789"/>
        <dbReference type="ChEBI" id="CHEBI:61961"/>
        <dbReference type="EC" id="2.1.1.359"/>
    </reaction>
</comment>
<evidence type="ECO:0000256" key="1">
    <source>
        <dbReference type="ARBA" id="ARBA00003901"/>
    </source>
</evidence>
<comment type="function">
    <text evidence="1">Histone methyltransferase that trimethylates histone H3 'Lys-36' forming H3K36me3. Involved in transcription elongation as well as in transcription repression.</text>
</comment>
<keyword evidence="12" id="KW-0804">Transcription</keyword>
<gene>
    <name evidence="20" type="ORF">BCR37DRAFT_385575</name>
</gene>
<protein>
    <recommendedName>
        <fullName evidence="5">Histone-lysine N-methyltransferase, H3 lysine-36 specific</fullName>
        <ecNumber evidence="4">2.1.1.359</ecNumber>
    </recommendedName>
    <alternativeName>
        <fullName evidence="14">SET domain-containing protein 2</fullName>
    </alternativeName>
</protein>
<comment type="caution">
    <text evidence="20">The sequence shown here is derived from an EMBL/GenBank/DDBJ whole genome shotgun (WGS) entry which is preliminary data.</text>
</comment>
<evidence type="ECO:0000256" key="15">
    <source>
        <dbReference type="ARBA" id="ARBA00047545"/>
    </source>
</evidence>
<feature type="region of interest" description="Disordered" evidence="16">
    <location>
        <begin position="1"/>
        <end position="31"/>
    </location>
</feature>
<dbReference type="InterPro" id="IPR038190">
    <property type="entry name" value="SRI_sf"/>
</dbReference>
<dbReference type="Gene3D" id="1.10.1740.100">
    <property type="entry name" value="Set2, Rpb1 interacting domain"/>
    <property type="match status" value="1"/>
</dbReference>
<dbReference type="InterPro" id="IPR050777">
    <property type="entry name" value="SET2_Histone-Lys_MeTrsfase"/>
</dbReference>
<feature type="region of interest" description="Disordered" evidence="16">
    <location>
        <begin position="327"/>
        <end position="348"/>
    </location>
</feature>
<dbReference type="GO" id="GO:0140955">
    <property type="term" value="F:histone H3K36 trimethyltransferase activity"/>
    <property type="evidence" value="ECO:0007669"/>
    <property type="project" value="UniProtKB-EC"/>
</dbReference>
<evidence type="ECO:0000256" key="2">
    <source>
        <dbReference type="ARBA" id="ARBA00004123"/>
    </source>
</evidence>
<organism evidence="20 21">
    <name type="scientific">Protomyces lactucae-debilis</name>
    <dbReference type="NCBI Taxonomy" id="2754530"/>
    <lineage>
        <taxon>Eukaryota</taxon>
        <taxon>Fungi</taxon>
        <taxon>Dikarya</taxon>
        <taxon>Ascomycota</taxon>
        <taxon>Taphrinomycotina</taxon>
        <taxon>Taphrinomycetes</taxon>
        <taxon>Taphrinales</taxon>
        <taxon>Protomycetaceae</taxon>
        <taxon>Protomyces</taxon>
    </lineage>
</organism>
<keyword evidence="21" id="KW-1185">Reference proteome</keyword>
<keyword evidence="10" id="KW-0949">S-adenosyl-L-methionine</keyword>
<dbReference type="Pfam" id="PF17907">
    <property type="entry name" value="AWS"/>
    <property type="match status" value="1"/>
</dbReference>
<dbReference type="InterPro" id="IPR017923">
    <property type="entry name" value="TFIIS_N"/>
</dbReference>
<dbReference type="InterPro" id="IPR044437">
    <property type="entry name" value="SETD2/Set2_SET"/>
</dbReference>
<dbReference type="RefSeq" id="XP_040727260.1">
    <property type="nucleotide sequence ID" value="XM_040870365.1"/>
</dbReference>
<keyword evidence="11" id="KW-0805">Transcription regulation</keyword>
<evidence type="ECO:0000256" key="8">
    <source>
        <dbReference type="ARBA" id="ARBA00022603"/>
    </source>
</evidence>
<comment type="subcellular location">
    <subcellularLocation>
        <location evidence="3">Chromosome</location>
    </subcellularLocation>
    <subcellularLocation>
        <location evidence="2">Nucleus</location>
    </subcellularLocation>
</comment>
<dbReference type="STRING" id="56484.A0A1Y2FQ23"/>
<evidence type="ECO:0000313" key="21">
    <source>
        <dbReference type="Proteomes" id="UP000193685"/>
    </source>
</evidence>
<dbReference type="GO" id="GO:0032259">
    <property type="term" value="P:methylation"/>
    <property type="evidence" value="ECO:0007669"/>
    <property type="project" value="UniProtKB-KW"/>
</dbReference>
<dbReference type="Pfam" id="PF00856">
    <property type="entry name" value="SET"/>
    <property type="match status" value="1"/>
</dbReference>
<keyword evidence="13" id="KW-0539">Nucleus</keyword>
<feature type="domain" description="AWS" evidence="19">
    <location>
        <begin position="110"/>
        <end position="164"/>
    </location>
</feature>
<dbReference type="Pfam" id="PF08236">
    <property type="entry name" value="SRI"/>
    <property type="match status" value="1"/>
</dbReference>
<dbReference type="SUPFAM" id="SSF82199">
    <property type="entry name" value="SET domain"/>
    <property type="match status" value="1"/>
</dbReference>
<evidence type="ECO:0000256" key="5">
    <source>
        <dbReference type="ARBA" id="ARBA00018028"/>
    </source>
</evidence>
<dbReference type="GO" id="GO:0005634">
    <property type="term" value="C:nucleus"/>
    <property type="evidence" value="ECO:0007669"/>
    <property type="project" value="UniProtKB-SubCell"/>
</dbReference>
<sequence length="784" mass="87999">MAVQLSPSSGSPAATDPSKCESLPASRHLTPSLKSEVVQGFTGTHDKQLEDDALGLEKRIKRVRVKPEETTAEPQLWLDAPSARDAAASEFLELSHCIYQSKDMGESGQEEIMSCDCKPEFDGDYNGACGSESNCINRITSIECLDDECNCGEGCQNQRFQRRQYADVDVIDAGPKGYGLRAMQDLLRGSFVYEYVGEVIGERKFRQRQKDYKDQDEKHFYFMMLQKGEYIDATKKGGYGRFINHSCRPNCYVDKWVVGSKMRMGIFCKRDIIIGEELTFDYNVDRYGGEATPCYCGEPNCLGYIGGKTQTEAANKLPQNVAEALGIDTDDAEDAPRRARRKKEDDDEDYVNTLTPRNVVESDVPKIMATLVLPTERWLLKKLLERILSAEDDRIHSSIIRLHGYQTLGSKLEKHHADSEIATLILRVLHTWPRVTRNKISSSKIEQHVKGIATSESTLEPVRELATDLLQLWGELKMAYRIPRRLGSSAANLAPQDMQLGSPSSSSPSEPSPGPAAPLRLQRARHTGIRRQGPPRPSTAEDAQRTQPSRPPTVSVPAQDEIQAIIDAARKLQQEQADLALAKEADEQLRLETEARQRAERARKHQLRKAQKAQKASERARDLNDDPKVRSKRDISQLNSNGSTARAFAEGTAMHPSRTQDQLNKDLEKSFARVVPNFVSKYQATLGKDEVKKRAREIVKILVAKEIARPKPSVDAFSEEKLVKIKTYCKEFMRKLISRTSSKSTSDGLQRDASTNEDAESTHKRQVSQDNSERLGHVKKGRHE</sequence>
<evidence type="ECO:0000256" key="7">
    <source>
        <dbReference type="ARBA" id="ARBA00022491"/>
    </source>
</evidence>
<name>A0A1Y2FQ23_PROLT</name>
<evidence type="ECO:0000259" key="17">
    <source>
        <dbReference type="PROSITE" id="PS50280"/>
    </source>
</evidence>
<dbReference type="AlphaFoldDB" id="A0A1Y2FQ23"/>
<keyword evidence="6" id="KW-0158">Chromosome</keyword>
<dbReference type="SMART" id="SM00317">
    <property type="entry name" value="SET"/>
    <property type="match status" value="1"/>
</dbReference>
<feature type="region of interest" description="Disordered" evidence="16">
    <location>
        <begin position="739"/>
        <end position="784"/>
    </location>
</feature>
<evidence type="ECO:0000259" key="18">
    <source>
        <dbReference type="PROSITE" id="PS50868"/>
    </source>
</evidence>
<dbReference type="InterPro" id="IPR013257">
    <property type="entry name" value="SRI"/>
</dbReference>
<evidence type="ECO:0000256" key="9">
    <source>
        <dbReference type="ARBA" id="ARBA00022679"/>
    </source>
</evidence>
<evidence type="ECO:0000256" key="13">
    <source>
        <dbReference type="ARBA" id="ARBA00023242"/>
    </source>
</evidence>
<feature type="domain" description="SET" evidence="17">
    <location>
        <begin position="158"/>
        <end position="283"/>
    </location>
</feature>
<evidence type="ECO:0000256" key="10">
    <source>
        <dbReference type="ARBA" id="ARBA00022691"/>
    </source>
</evidence>
<proteinExistence type="predicted"/>
<feature type="region of interest" description="Disordered" evidence="16">
    <location>
        <begin position="495"/>
        <end position="558"/>
    </location>
</feature>
<evidence type="ECO:0000256" key="4">
    <source>
        <dbReference type="ARBA" id="ARBA00012178"/>
    </source>
</evidence>
<dbReference type="GO" id="GO:0006355">
    <property type="term" value="P:regulation of DNA-templated transcription"/>
    <property type="evidence" value="ECO:0007669"/>
    <property type="project" value="InterPro"/>
</dbReference>
<feature type="region of interest" description="Disordered" evidence="16">
    <location>
        <begin position="595"/>
        <end position="662"/>
    </location>
</feature>
<feature type="compositionally biased region" description="Basic and acidic residues" evidence="16">
    <location>
        <begin position="615"/>
        <end position="635"/>
    </location>
</feature>
<dbReference type="PANTHER" id="PTHR22884">
    <property type="entry name" value="SET DOMAIN PROTEINS"/>
    <property type="match status" value="1"/>
</dbReference>
<evidence type="ECO:0000256" key="14">
    <source>
        <dbReference type="ARBA" id="ARBA00030091"/>
    </source>
</evidence>
<evidence type="ECO:0000256" key="3">
    <source>
        <dbReference type="ARBA" id="ARBA00004286"/>
    </source>
</evidence>
<feature type="compositionally biased region" description="Basic residues" evidence="16">
    <location>
        <begin position="601"/>
        <end position="612"/>
    </location>
</feature>
<dbReference type="PROSITE" id="PS50280">
    <property type="entry name" value="SET"/>
    <property type="match status" value="1"/>
</dbReference>
<dbReference type="InterPro" id="IPR025788">
    <property type="entry name" value="Set2_fungi"/>
</dbReference>
<dbReference type="PROSITE" id="PS50868">
    <property type="entry name" value="POST_SET"/>
    <property type="match status" value="1"/>
</dbReference>
<dbReference type="OrthoDB" id="422362at2759"/>
<dbReference type="Proteomes" id="UP000193685">
    <property type="component" value="Unassembled WGS sequence"/>
</dbReference>
<feature type="domain" description="Post-SET" evidence="18">
    <location>
        <begin position="290"/>
        <end position="306"/>
    </location>
</feature>
<keyword evidence="7" id="KW-0678">Repressor</keyword>
<evidence type="ECO:0000256" key="11">
    <source>
        <dbReference type="ARBA" id="ARBA00023015"/>
    </source>
</evidence>
<dbReference type="GeneID" id="63786964"/>
<feature type="compositionally biased region" description="Polar residues" evidence="16">
    <location>
        <begin position="1"/>
        <end position="12"/>
    </location>
</feature>
<dbReference type="InterPro" id="IPR001214">
    <property type="entry name" value="SET_dom"/>
</dbReference>
<evidence type="ECO:0000256" key="16">
    <source>
        <dbReference type="SAM" id="MobiDB-lite"/>
    </source>
</evidence>
<keyword evidence="9" id="KW-0808">Transferase</keyword>
<dbReference type="SMART" id="SM00508">
    <property type="entry name" value="PostSET"/>
    <property type="match status" value="1"/>
</dbReference>
<reference evidence="20 21" key="1">
    <citation type="submission" date="2016-07" db="EMBL/GenBank/DDBJ databases">
        <title>Pervasive Adenine N6-methylation of Active Genes in Fungi.</title>
        <authorList>
            <consortium name="DOE Joint Genome Institute"/>
            <person name="Mondo S.J."/>
            <person name="Dannebaum R.O."/>
            <person name="Kuo R.C."/>
            <person name="Labutti K."/>
            <person name="Haridas S."/>
            <person name="Kuo A."/>
            <person name="Salamov A."/>
            <person name="Ahrendt S.R."/>
            <person name="Lipzen A."/>
            <person name="Sullivan W."/>
            <person name="Andreopoulos W.B."/>
            <person name="Clum A."/>
            <person name="Lindquist E."/>
            <person name="Daum C."/>
            <person name="Ramamoorthy G.K."/>
            <person name="Gryganskyi A."/>
            <person name="Culley D."/>
            <person name="Magnuson J.K."/>
            <person name="James T.Y."/>
            <person name="O'Malley M.A."/>
            <person name="Stajich J.E."/>
            <person name="Spatafora J.W."/>
            <person name="Visel A."/>
            <person name="Grigoriev I.V."/>
        </authorList>
    </citation>
    <scope>NUCLEOTIDE SEQUENCE [LARGE SCALE GENOMIC DNA]</scope>
    <source>
        <strain evidence="20 21">12-1054</strain>
    </source>
</reference>
<dbReference type="InterPro" id="IPR006560">
    <property type="entry name" value="AWS_dom"/>
</dbReference>
<dbReference type="OMA" id="INVLARW"/>
<dbReference type="EC" id="2.1.1.359" evidence="4"/>